<name>B4VJT5_9CYAN</name>
<evidence type="ECO:0000313" key="2">
    <source>
        <dbReference type="Proteomes" id="UP000003835"/>
    </source>
</evidence>
<organism evidence="1 2">
    <name type="scientific">Coleofasciculus chthonoplastes PCC 7420</name>
    <dbReference type="NCBI Taxonomy" id="118168"/>
    <lineage>
        <taxon>Bacteria</taxon>
        <taxon>Bacillati</taxon>
        <taxon>Cyanobacteriota</taxon>
        <taxon>Cyanophyceae</taxon>
        <taxon>Coleofasciculales</taxon>
        <taxon>Coleofasciculaceae</taxon>
        <taxon>Coleofasciculus</taxon>
    </lineage>
</organism>
<dbReference type="Proteomes" id="UP000003835">
    <property type="component" value="Unassembled WGS sequence"/>
</dbReference>
<accession>B4VJT5</accession>
<sequence>MNIQALDIKVGDRIIAYCKNKRQPCTVQRLLDSTPNTITLKVSTCTRVHYRESASCVIQFHREAVVEMANLNRSLSKTI</sequence>
<dbReference type="STRING" id="118168.MC7420_3008"/>
<dbReference type="AlphaFoldDB" id="B4VJT5"/>
<proteinExistence type="predicted"/>
<evidence type="ECO:0000313" key="1">
    <source>
        <dbReference type="EMBL" id="EDX77684.1"/>
    </source>
</evidence>
<dbReference type="eggNOG" id="ENOG5033BEX">
    <property type="taxonomic scope" value="Bacteria"/>
</dbReference>
<protein>
    <submittedName>
        <fullName evidence="1">Uncharacterized protein</fullName>
    </submittedName>
</protein>
<reference evidence="1 2" key="1">
    <citation type="submission" date="2008-07" db="EMBL/GenBank/DDBJ databases">
        <authorList>
            <person name="Tandeau de Marsac N."/>
            <person name="Ferriera S."/>
            <person name="Johnson J."/>
            <person name="Kravitz S."/>
            <person name="Beeson K."/>
            <person name="Sutton G."/>
            <person name="Rogers Y.-H."/>
            <person name="Friedman R."/>
            <person name="Frazier M."/>
            <person name="Venter J.C."/>
        </authorList>
    </citation>
    <scope>NUCLEOTIDE SEQUENCE [LARGE SCALE GENOMIC DNA]</scope>
    <source>
        <strain evidence="1 2">PCC 7420</strain>
    </source>
</reference>
<dbReference type="RefSeq" id="WP_006098945.1">
    <property type="nucleotide sequence ID" value="NZ_DS989843.1"/>
</dbReference>
<gene>
    <name evidence="1" type="ORF">MC7420_3008</name>
</gene>
<dbReference type="EMBL" id="DS989843">
    <property type="protein sequence ID" value="EDX77684.1"/>
    <property type="molecule type" value="Genomic_DNA"/>
</dbReference>
<keyword evidence="2" id="KW-1185">Reference proteome</keyword>
<dbReference type="HOGENOM" id="CLU_2599997_0_0_3"/>
<dbReference type="OrthoDB" id="574445at2"/>